<comment type="caution">
    <text evidence="3">The sequence shown here is derived from an EMBL/GenBank/DDBJ whole genome shotgun (WGS) entry which is preliminary data.</text>
</comment>
<protein>
    <submittedName>
        <fullName evidence="3">Glycine reductase</fullName>
    </submittedName>
</protein>
<proteinExistence type="predicted"/>
<evidence type="ECO:0000256" key="1">
    <source>
        <dbReference type="ARBA" id="ARBA00022933"/>
    </source>
</evidence>
<dbReference type="Proteomes" id="UP000294613">
    <property type="component" value="Unassembled WGS sequence"/>
</dbReference>
<dbReference type="Pfam" id="PF07355">
    <property type="entry name" value="GRDB"/>
    <property type="match status" value="1"/>
</dbReference>
<keyword evidence="2" id="KW-0560">Oxidoreductase</keyword>
<dbReference type="GO" id="GO:0050485">
    <property type="term" value="F:oxidoreductase activity, acting on X-H and Y-H to form an X-Y bond, with a disulfide as acceptor"/>
    <property type="evidence" value="ECO:0007669"/>
    <property type="project" value="InterPro"/>
</dbReference>
<dbReference type="NCBIfam" id="TIGR01918">
    <property type="entry name" value="various_sel_PB"/>
    <property type="match status" value="1"/>
</dbReference>
<keyword evidence="1" id="KW-0712">Selenocysteine</keyword>
<name>A0A4R3JSG1_9FIRM</name>
<reference evidence="3 4" key="1">
    <citation type="submission" date="2019-03" db="EMBL/GenBank/DDBJ databases">
        <title>Genomic Encyclopedia of Type Strains, Phase IV (KMG-IV): sequencing the most valuable type-strain genomes for metagenomic binning, comparative biology and taxonomic classification.</title>
        <authorList>
            <person name="Goeker M."/>
        </authorList>
    </citation>
    <scope>NUCLEOTIDE SEQUENCE [LARGE SCALE GENOMIC DNA]</scope>
    <source>
        <strain evidence="3 4">DSM 103426</strain>
    </source>
</reference>
<sequence>MSEKIRVIHYINQFYAGMGGEDTASVGVSVKEEPVGPGLLLKRLLGESYEIVATIICGDNYIAEHTEEVCREFVELVKKYQADLFVAGPGFNAGRYGLGCGAATAAVTEQVKIPAVTALYAENPGTDLYKDRAYILQTENNAAKMREAMKSVAEFADRLIKNDFIGDGRKEGYHGSGPAIEIDYSIPAPRRAISMLLAKYYGQNFHTEVVMPNHEDIPLPVLDKPLSEIKLALVTDGGLVPKGNPDHMVPTNSKYFCKYSFQDADTLRPEDYEVSHQGYNNAFVLEDPNRLVPVDAVVKLKKEGKIGEVLNSYYTTAGVMTPMEVGKKFGEGIAEDLKKNEVDAVILTST</sequence>
<dbReference type="EMBL" id="SLZV01000001">
    <property type="protein sequence ID" value="TCS70167.1"/>
    <property type="molecule type" value="Genomic_DNA"/>
</dbReference>
<evidence type="ECO:0000256" key="2">
    <source>
        <dbReference type="ARBA" id="ARBA00023002"/>
    </source>
</evidence>
<organism evidence="3 4">
    <name type="scientific">Faecalimonas umbilicata</name>
    <dbReference type="NCBI Taxonomy" id="1912855"/>
    <lineage>
        <taxon>Bacteria</taxon>
        <taxon>Bacillati</taxon>
        <taxon>Bacillota</taxon>
        <taxon>Clostridia</taxon>
        <taxon>Lachnospirales</taxon>
        <taxon>Lachnospiraceae</taxon>
        <taxon>Faecalimonas</taxon>
    </lineage>
</organism>
<dbReference type="AlphaFoldDB" id="A0A4R3JSG1"/>
<dbReference type="InterPro" id="IPR010187">
    <property type="entry name" value="Various_sel_PB"/>
</dbReference>
<evidence type="ECO:0000313" key="3">
    <source>
        <dbReference type="EMBL" id="TCS70167.1"/>
    </source>
</evidence>
<accession>A0A4R3JSG1</accession>
<evidence type="ECO:0000313" key="4">
    <source>
        <dbReference type="Proteomes" id="UP000294613"/>
    </source>
</evidence>
<gene>
    <name evidence="3" type="ORF">EDD74_10115</name>
</gene>